<reference evidence="1" key="1">
    <citation type="journal article" date="2020" name="Stud. Mycol.">
        <title>101 Dothideomycetes genomes: a test case for predicting lifestyles and emergence of pathogens.</title>
        <authorList>
            <person name="Haridas S."/>
            <person name="Albert R."/>
            <person name="Binder M."/>
            <person name="Bloem J."/>
            <person name="Labutti K."/>
            <person name="Salamov A."/>
            <person name="Andreopoulos B."/>
            <person name="Baker S."/>
            <person name="Barry K."/>
            <person name="Bills G."/>
            <person name="Bluhm B."/>
            <person name="Cannon C."/>
            <person name="Castanera R."/>
            <person name="Culley D."/>
            <person name="Daum C."/>
            <person name="Ezra D."/>
            <person name="Gonzalez J."/>
            <person name="Henrissat B."/>
            <person name="Kuo A."/>
            <person name="Liang C."/>
            <person name="Lipzen A."/>
            <person name="Lutzoni F."/>
            <person name="Magnuson J."/>
            <person name="Mondo S."/>
            <person name="Nolan M."/>
            <person name="Ohm R."/>
            <person name="Pangilinan J."/>
            <person name="Park H.-J."/>
            <person name="Ramirez L."/>
            <person name="Alfaro M."/>
            <person name="Sun H."/>
            <person name="Tritt A."/>
            <person name="Yoshinaga Y."/>
            <person name="Zwiers L.-H."/>
            <person name="Turgeon B."/>
            <person name="Goodwin S."/>
            <person name="Spatafora J."/>
            <person name="Crous P."/>
            <person name="Grigoriev I."/>
        </authorList>
    </citation>
    <scope>NUCLEOTIDE SEQUENCE</scope>
    <source>
        <strain evidence="1">ATCC 200398</strain>
    </source>
</reference>
<gene>
    <name evidence="1" type="ORF">BDR25DRAFT_359803</name>
</gene>
<dbReference type="EMBL" id="MU003525">
    <property type="protein sequence ID" value="KAF2466475.1"/>
    <property type="molecule type" value="Genomic_DNA"/>
</dbReference>
<keyword evidence="2" id="KW-1185">Reference proteome</keyword>
<name>A0ACB6QK14_9PLEO</name>
<dbReference type="Proteomes" id="UP000799755">
    <property type="component" value="Unassembled WGS sequence"/>
</dbReference>
<sequence length="149" mass="16910">MDCKSDLRLHFNIRALKRHCCTKLPFRTSRKHLDRSGIFLRGRLCIQPHTNLCKYSCAILEAFGVAFGIRKTEANSKKWPMQHELLRGTAGGNDGVDKMRGSSSRLDKSLRSVSTASPSLNLPRTSRQIWRRSQQELGGPNSDPIQLYQ</sequence>
<evidence type="ECO:0000313" key="1">
    <source>
        <dbReference type="EMBL" id="KAF2466475.1"/>
    </source>
</evidence>
<evidence type="ECO:0000313" key="2">
    <source>
        <dbReference type="Proteomes" id="UP000799755"/>
    </source>
</evidence>
<protein>
    <submittedName>
        <fullName evidence="1">Uncharacterized protein</fullName>
    </submittedName>
</protein>
<accession>A0ACB6QK14</accession>
<proteinExistence type="predicted"/>
<comment type="caution">
    <text evidence="1">The sequence shown here is derived from an EMBL/GenBank/DDBJ whole genome shotgun (WGS) entry which is preliminary data.</text>
</comment>
<organism evidence="1 2">
    <name type="scientific">Lindgomyces ingoldianus</name>
    <dbReference type="NCBI Taxonomy" id="673940"/>
    <lineage>
        <taxon>Eukaryota</taxon>
        <taxon>Fungi</taxon>
        <taxon>Dikarya</taxon>
        <taxon>Ascomycota</taxon>
        <taxon>Pezizomycotina</taxon>
        <taxon>Dothideomycetes</taxon>
        <taxon>Pleosporomycetidae</taxon>
        <taxon>Pleosporales</taxon>
        <taxon>Lindgomycetaceae</taxon>
        <taxon>Lindgomyces</taxon>
    </lineage>
</organism>